<reference evidence="1 2" key="1">
    <citation type="submission" date="2016-10" db="EMBL/GenBank/DDBJ databases">
        <title>Genome sequence of the ascomycete fungus Penicillium subrubescens.</title>
        <authorList>
            <person name="De Vries R.P."/>
            <person name="Peng M."/>
            <person name="Dilokpimol A."/>
            <person name="Hilden K."/>
            <person name="Makela M.R."/>
            <person name="Grigoriev I."/>
            <person name="Riley R."/>
            <person name="Granchi Z."/>
        </authorList>
    </citation>
    <scope>NUCLEOTIDE SEQUENCE [LARGE SCALE GENOMIC DNA]</scope>
    <source>
        <strain evidence="1 2">CBS 132785</strain>
    </source>
</reference>
<dbReference type="PANTHER" id="PTHR36986">
    <property type="entry name" value="UPF0643 PROTEIN PB2B2.08"/>
    <property type="match status" value="1"/>
</dbReference>
<dbReference type="OrthoDB" id="2140489at2759"/>
<dbReference type="EMBL" id="MNBE01000099">
    <property type="protein sequence ID" value="OKP14407.1"/>
    <property type="molecule type" value="Genomic_DNA"/>
</dbReference>
<comment type="caution">
    <text evidence="1">The sequence shown here is derived from an EMBL/GenBank/DDBJ whole genome shotgun (WGS) entry which is preliminary data.</text>
</comment>
<proteinExistence type="predicted"/>
<gene>
    <name evidence="1" type="ORF">PENSUB_14186</name>
</gene>
<dbReference type="Proteomes" id="UP000186955">
    <property type="component" value="Unassembled WGS sequence"/>
</dbReference>
<accession>A0A1Q5UPK2</accession>
<protein>
    <submittedName>
        <fullName evidence="1">UPF0643 protein PB2B2.08</fullName>
    </submittedName>
</protein>
<evidence type="ECO:0000313" key="1">
    <source>
        <dbReference type="EMBL" id="OKP14407.1"/>
    </source>
</evidence>
<keyword evidence="2" id="KW-1185">Reference proteome</keyword>
<sequence>MTVETVTPAIKASINFGPIKGQSKTKKDLKHLRPHTHISSNFDDLKFNAAASLQLQWSQEEQLSTPSTIADTRLIASPYNDAPHLLDVETLDTQSRLLALALSFFKPVRDDYATGDYLESFNWNEVFDLVKAFAQAEGHVWTRQSFYVVSFRSKLQPGVDNGHLHALDAYSHQEAIASGGLLKYWFGTKNEERRNLATCIWRTREDARLGGRGPWHAKARAAARELYESIVFSTMELVIEDGVKSWHIGEWKDGHA</sequence>
<dbReference type="AlphaFoldDB" id="A0A1Q5UPK2"/>
<organism evidence="1 2">
    <name type="scientific">Penicillium subrubescens</name>
    <dbReference type="NCBI Taxonomy" id="1316194"/>
    <lineage>
        <taxon>Eukaryota</taxon>
        <taxon>Fungi</taxon>
        <taxon>Dikarya</taxon>
        <taxon>Ascomycota</taxon>
        <taxon>Pezizomycotina</taxon>
        <taxon>Eurotiomycetes</taxon>
        <taxon>Eurotiomycetidae</taxon>
        <taxon>Eurotiales</taxon>
        <taxon>Aspergillaceae</taxon>
        <taxon>Penicillium</taxon>
    </lineage>
</organism>
<evidence type="ECO:0000313" key="2">
    <source>
        <dbReference type="Proteomes" id="UP000186955"/>
    </source>
</evidence>
<name>A0A1Q5UPK2_9EURO</name>
<dbReference type="PANTHER" id="PTHR36986:SF1">
    <property type="entry name" value="UPF0643 PROTEIN PB2B2.08"/>
    <property type="match status" value="1"/>
</dbReference>